<dbReference type="InterPro" id="IPR052717">
    <property type="entry name" value="Vacuolar_transposase_reg"/>
</dbReference>
<accession>A0AAV4QRM6</accession>
<sequence>MNFATTLIIPKSPEKIRYTVLKVIFDNSAIASMFRRRSSSTIALTFSTFLSILEVDLHPERDLTSMDISHFLKRETIHTLKFFSIASSLFQRITVNVEMWYLAWKTSPLISFQLERISYDTMKLIMADDMSELLDEGESKYNDSELQQSHKEDLDAVIHSISSTAEPIVTSSSQLNNETKRKCKVLFVGDSYVQSDASGGITQRSITLKRPKRRATTKVYTKKYFTQLSIKDLQAETTRRKQKKIIEKLFEKKLAVVIDKIIYDAKKFKRIKNHRVLQINEEKILRCESFVACVKCQAVFSYESYGTSTLRSHQKSCGKQRYNRSDKPKKYRRFTGSLLDVGMVDPNSVPNEPTFQKNIHSFRDQASKLQEQTLLFFISKLKPFSLMENLEFKDLLQTFIQIGATAGNVNLSHYLSSPNEMFEYLINDVYNQTEEMFNLELPFLYGLSFSASIWVHANEKNSYITLSCHYVNEDGLLKSVMFHTSEFPYAQQSASDLTKLFQDYMSLMPNDFKRLLVIDYSYKMVNAFNDKEDFIQCICYAVNCAIQSVINTLSTAYEKQITIEKDMEDSKLDVNDMEDSYAFASFVSLINQCRSLVKHFKDNKLQGILPKSLIYSAMDWKSLLAMFESINNQCEYVSDILMERNESEMFCFDQELLSIIVDFLEIFRDGYYELSSLSNPTINLVLPWITKWKTHCLQYEDESPIFAALKSFMNSSIDQEVVKRITIHHKLATFLDPRFKELQFLSTEDKLETQSHAKNMVRECRETLLINGIDVHNVSSANDHFSEFYDNMSIDNDAIQVTPSEEVEEYLAEEFNMGRNDLDQEKKFNPLQHWIRAKTRYPYLSRVALWILSCPASTIQTDDVQILDDWMITTRDNEFPVEHMHKCLLIKSFRNFRTKMCDTDTKS</sequence>
<evidence type="ECO:0000313" key="2">
    <source>
        <dbReference type="EMBL" id="GIY10248.1"/>
    </source>
</evidence>
<dbReference type="Pfam" id="PF05699">
    <property type="entry name" value="Dimer_Tnp_hAT"/>
    <property type="match status" value="1"/>
</dbReference>
<name>A0AAV4QRM6_9ARAC</name>
<dbReference type="GO" id="GO:0006357">
    <property type="term" value="P:regulation of transcription by RNA polymerase II"/>
    <property type="evidence" value="ECO:0007669"/>
    <property type="project" value="TreeGrafter"/>
</dbReference>
<dbReference type="AlphaFoldDB" id="A0AAV4QRM6"/>
<protein>
    <submittedName>
        <fullName evidence="2">Dimer_Tnp_hAT domain-containing protein</fullName>
    </submittedName>
</protein>
<dbReference type="SUPFAM" id="SSF53098">
    <property type="entry name" value="Ribonuclease H-like"/>
    <property type="match status" value="1"/>
</dbReference>
<gene>
    <name evidence="2" type="primary">AVEN_139546_1</name>
    <name evidence="2" type="ORF">CDAR_395631</name>
</gene>
<dbReference type="InterPro" id="IPR008906">
    <property type="entry name" value="HATC_C_dom"/>
</dbReference>
<dbReference type="Proteomes" id="UP001054837">
    <property type="component" value="Unassembled WGS sequence"/>
</dbReference>
<comment type="caution">
    <text evidence="2">The sequence shown here is derived from an EMBL/GenBank/DDBJ whole genome shotgun (WGS) entry which is preliminary data.</text>
</comment>
<dbReference type="PANTHER" id="PTHR46169:SF29">
    <property type="entry name" value="DNA REPLICATION-RELATED ELEMENT FACTOR, ISOFORM A"/>
    <property type="match status" value="1"/>
</dbReference>
<reference evidence="2 3" key="1">
    <citation type="submission" date="2021-06" db="EMBL/GenBank/DDBJ databases">
        <title>Caerostris darwini draft genome.</title>
        <authorList>
            <person name="Kono N."/>
            <person name="Arakawa K."/>
        </authorList>
    </citation>
    <scope>NUCLEOTIDE SEQUENCE [LARGE SCALE GENOMIC DNA]</scope>
</reference>
<dbReference type="EMBL" id="BPLQ01004733">
    <property type="protein sequence ID" value="GIY10248.1"/>
    <property type="molecule type" value="Genomic_DNA"/>
</dbReference>
<organism evidence="2 3">
    <name type="scientific">Caerostris darwini</name>
    <dbReference type="NCBI Taxonomy" id="1538125"/>
    <lineage>
        <taxon>Eukaryota</taxon>
        <taxon>Metazoa</taxon>
        <taxon>Ecdysozoa</taxon>
        <taxon>Arthropoda</taxon>
        <taxon>Chelicerata</taxon>
        <taxon>Arachnida</taxon>
        <taxon>Araneae</taxon>
        <taxon>Araneomorphae</taxon>
        <taxon>Entelegynae</taxon>
        <taxon>Araneoidea</taxon>
        <taxon>Araneidae</taxon>
        <taxon>Caerostris</taxon>
    </lineage>
</organism>
<dbReference type="Gene3D" id="1.10.10.1070">
    <property type="entry name" value="Zinc finger, BED domain-containing"/>
    <property type="match status" value="1"/>
</dbReference>
<dbReference type="GO" id="GO:0046983">
    <property type="term" value="F:protein dimerization activity"/>
    <property type="evidence" value="ECO:0007669"/>
    <property type="project" value="InterPro"/>
</dbReference>
<keyword evidence="3" id="KW-1185">Reference proteome</keyword>
<proteinExistence type="predicted"/>
<evidence type="ECO:0000313" key="3">
    <source>
        <dbReference type="Proteomes" id="UP001054837"/>
    </source>
</evidence>
<dbReference type="GO" id="GO:0005634">
    <property type="term" value="C:nucleus"/>
    <property type="evidence" value="ECO:0007669"/>
    <property type="project" value="TreeGrafter"/>
</dbReference>
<dbReference type="SUPFAM" id="SSF140996">
    <property type="entry name" value="Hermes dimerisation domain"/>
    <property type="match status" value="1"/>
</dbReference>
<dbReference type="InterPro" id="IPR012337">
    <property type="entry name" value="RNaseH-like_sf"/>
</dbReference>
<feature type="domain" description="HAT C-terminal dimerisation" evidence="1">
    <location>
        <begin position="806"/>
        <end position="864"/>
    </location>
</feature>
<evidence type="ECO:0000259" key="1">
    <source>
        <dbReference type="Pfam" id="PF05699"/>
    </source>
</evidence>
<dbReference type="PANTHER" id="PTHR46169">
    <property type="entry name" value="DNA REPLICATION-RELATED ELEMENT FACTOR, ISOFORM A"/>
    <property type="match status" value="1"/>
</dbReference>